<dbReference type="SUPFAM" id="SSF48371">
    <property type="entry name" value="ARM repeat"/>
    <property type="match status" value="1"/>
</dbReference>
<protein>
    <submittedName>
        <fullName evidence="1">HEAT repeat domain-containing protein</fullName>
    </submittedName>
</protein>
<dbReference type="InterPro" id="IPR016024">
    <property type="entry name" value="ARM-type_fold"/>
</dbReference>
<reference evidence="1 2" key="1">
    <citation type="journal article" date="2019" name="Nat. Microbiol.">
        <title>Mediterranean grassland soil C-N compound turnover is dependent on rainfall and depth, and is mediated by genomically divergent microorganisms.</title>
        <authorList>
            <person name="Diamond S."/>
            <person name="Andeer P.F."/>
            <person name="Li Z."/>
            <person name="Crits-Christoph A."/>
            <person name="Burstein D."/>
            <person name="Anantharaman K."/>
            <person name="Lane K.R."/>
            <person name="Thomas B.C."/>
            <person name="Pan C."/>
            <person name="Northen T.R."/>
            <person name="Banfield J.F."/>
        </authorList>
    </citation>
    <scope>NUCLEOTIDE SEQUENCE [LARGE SCALE GENOMIC DNA]</scope>
    <source>
        <strain evidence="1">NP_4</strain>
    </source>
</reference>
<accession>A0A537KY91</accession>
<dbReference type="Gene3D" id="1.25.10.10">
    <property type="entry name" value="Leucine-rich Repeat Variant"/>
    <property type="match status" value="1"/>
</dbReference>
<name>A0A537KY91_9BACT</name>
<dbReference type="EMBL" id="VBAL01000112">
    <property type="protein sequence ID" value="TMJ00691.1"/>
    <property type="molecule type" value="Genomic_DNA"/>
</dbReference>
<comment type="caution">
    <text evidence="1">The sequence shown here is derived from an EMBL/GenBank/DDBJ whole genome shotgun (WGS) entry which is preliminary data.</text>
</comment>
<dbReference type="AlphaFoldDB" id="A0A537KY91"/>
<organism evidence="1 2">
    <name type="scientific">Candidatus Segetimicrobium genomatis</name>
    <dbReference type="NCBI Taxonomy" id="2569760"/>
    <lineage>
        <taxon>Bacteria</taxon>
        <taxon>Bacillati</taxon>
        <taxon>Candidatus Sysuimicrobiota</taxon>
        <taxon>Candidatus Sysuimicrobiia</taxon>
        <taxon>Candidatus Sysuimicrobiales</taxon>
        <taxon>Candidatus Segetimicrobiaceae</taxon>
        <taxon>Candidatus Segetimicrobium</taxon>
    </lineage>
</organism>
<gene>
    <name evidence="1" type="ORF">E6H01_08920</name>
</gene>
<proteinExistence type="predicted"/>
<evidence type="ECO:0000313" key="1">
    <source>
        <dbReference type="EMBL" id="TMJ00691.1"/>
    </source>
</evidence>
<evidence type="ECO:0000313" key="2">
    <source>
        <dbReference type="Proteomes" id="UP000319353"/>
    </source>
</evidence>
<dbReference type="Proteomes" id="UP000319353">
    <property type="component" value="Unassembled WGS sequence"/>
</dbReference>
<sequence length="211" mass="24571">MRDDALIRAKLTALRNGEIPPEELYGLIHDFGHAMLLEAEPDVVALLDHSDAQIRCIAVRVLTFHWNISRHWDRLIRLLRDDPDDEVKSFTAAGLGFVFQNARDPIVSQALIDKVRDRREHPLVREAAYSALREVWSPGSVDQDISDIRAEIRRSEEWDEELETAGSREEFQSKLWMWRQEKLLRIEWELVERIERAIQQGSSGSENFSTR</sequence>
<dbReference type="InterPro" id="IPR011989">
    <property type="entry name" value="ARM-like"/>
</dbReference>